<dbReference type="PIRSF" id="PIRSF037442">
    <property type="entry name" value="UCP037442_abhydr"/>
    <property type="match status" value="1"/>
</dbReference>
<comment type="caution">
    <text evidence="2">The sequence shown here is derived from an EMBL/GenBank/DDBJ whole genome shotgun (WGS) entry which is preliminary data.</text>
</comment>
<dbReference type="SUPFAM" id="SSF53474">
    <property type="entry name" value="alpha/beta-Hydrolases"/>
    <property type="match status" value="1"/>
</dbReference>
<dbReference type="InterPro" id="IPR029058">
    <property type="entry name" value="AB_hydrolase_fold"/>
</dbReference>
<gene>
    <name evidence="2" type="ORF">NRB56_30030</name>
</gene>
<organism evidence="2 3">
    <name type="scientific">Nocardia aurantia</name>
    <dbReference type="NCBI Taxonomy" id="2585199"/>
    <lineage>
        <taxon>Bacteria</taxon>
        <taxon>Bacillati</taxon>
        <taxon>Actinomycetota</taxon>
        <taxon>Actinomycetes</taxon>
        <taxon>Mycobacteriales</taxon>
        <taxon>Nocardiaceae</taxon>
        <taxon>Nocardia</taxon>
    </lineage>
</organism>
<proteinExistence type="predicted"/>
<dbReference type="RefSeq" id="WP_153342516.1">
    <property type="nucleotide sequence ID" value="NZ_WEGI01000006.1"/>
</dbReference>
<dbReference type="AlphaFoldDB" id="A0A7K0DNV0"/>
<reference evidence="2 3" key="1">
    <citation type="submission" date="2019-10" db="EMBL/GenBank/DDBJ databases">
        <title>Nocardia macrotermitis sp. nov. and Nocardia aurantia sp. nov., isolated from the gut of fungus growing-termite Macrotermes natalensis.</title>
        <authorList>
            <person name="Benndorf R."/>
            <person name="Schwitalla J."/>
            <person name="Martin K."/>
            <person name="De Beer W."/>
            <person name="Kaster A.-K."/>
            <person name="Vollmers J."/>
            <person name="Poulsen M."/>
            <person name="Beemelmanns C."/>
        </authorList>
    </citation>
    <scope>NUCLEOTIDE SEQUENCE [LARGE SCALE GENOMIC DNA]</scope>
    <source>
        <strain evidence="2 3">RB56</strain>
    </source>
</reference>
<dbReference type="Pfam" id="PF12146">
    <property type="entry name" value="Hydrolase_4"/>
    <property type="match status" value="1"/>
</dbReference>
<dbReference type="InterPro" id="IPR022742">
    <property type="entry name" value="Hydrolase_4"/>
</dbReference>
<evidence type="ECO:0000313" key="2">
    <source>
        <dbReference type="EMBL" id="MQY27420.1"/>
    </source>
</evidence>
<keyword evidence="3" id="KW-1185">Reference proteome</keyword>
<dbReference type="OrthoDB" id="4536625at2"/>
<dbReference type="InterPro" id="IPR017208">
    <property type="entry name" value="UCP037442_abhydr"/>
</dbReference>
<evidence type="ECO:0000259" key="1">
    <source>
        <dbReference type="Pfam" id="PF12146"/>
    </source>
</evidence>
<accession>A0A7K0DNV0</accession>
<feature type="domain" description="Serine aminopeptidase S33" evidence="1">
    <location>
        <begin position="53"/>
        <end position="166"/>
    </location>
</feature>
<dbReference type="Gene3D" id="3.40.50.1820">
    <property type="entry name" value="alpha/beta hydrolase"/>
    <property type="match status" value="1"/>
</dbReference>
<dbReference type="Proteomes" id="UP000431401">
    <property type="component" value="Unassembled WGS sequence"/>
</dbReference>
<evidence type="ECO:0000313" key="3">
    <source>
        <dbReference type="Proteomes" id="UP000431401"/>
    </source>
</evidence>
<sequence length="305" mass="33038">MSTPSETAKPEGGRKLDFTGLESLPVTVAASPASAAASFVVRVLPAADPAAPVLLMIPAIAMKAKFYLPMLAALRDRGLSAASVDLRAQGESLPALGESANYGYRQMLETDLPAIVAAVRERFPQAPLYLFGHSLGGQLALLYSATVPGELAGVVTMATGSVYWRSFPWRRWPIVLLGSQYVHAVSRLRGHWAGGKLMAGPMAGGVMVDWSRHATTGRYRPRGSRVNYDRLLRDNPARVLMLSLESDPLGPKSTVDFLADRLRAANVTRRHLDANSGVRNLNHFTWVKDGPVLSELIAEWINETP</sequence>
<protein>
    <recommendedName>
        <fullName evidence="1">Serine aminopeptidase S33 domain-containing protein</fullName>
    </recommendedName>
</protein>
<name>A0A7K0DNV0_9NOCA</name>
<dbReference type="EMBL" id="WEGI01000006">
    <property type="protein sequence ID" value="MQY27420.1"/>
    <property type="molecule type" value="Genomic_DNA"/>
</dbReference>